<protein>
    <recommendedName>
        <fullName evidence="4">Cholesterol esterase</fullName>
    </recommendedName>
</protein>
<reference evidence="2 3" key="1">
    <citation type="journal article" date="2019" name="Int. J. Syst. Evol. Microbiol.">
        <title>The Global Catalogue of Microorganisms (GCM) 10K type strain sequencing project: providing services to taxonomists for standard genome sequencing and annotation.</title>
        <authorList>
            <consortium name="The Broad Institute Genomics Platform"/>
            <consortium name="The Broad Institute Genome Sequencing Center for Infectious Disease"/>
            <person name="Wu L."/>
            <person name="Ma J."/>
        </authorList>
    </citation>
    <scope>NUCLEOTIDE SEQUENCE [LARGE SCALE GENOMIC DNA]</scope>
    <source>
        <strain evidence="2 3">JCM 14560</strain>
    </source>
</reference>
<evidence type="ECO:0000313" key="3">
    <source>
        <dbReference type="Proteomes" id="UP001422759"/>
    </source>
</evidence>
<feature type="chain" id="PRO_5045983129" description="Cholesterol esterase" evidence="1">
    <location>
        <begin position="23"/>
        <end position="210"/>
    </location>
</feature>
<accession>A0ABN3AC02</accession>
<comment type="caution">
    <text evidence="2">The sequence shown here is derived from an EMBL/GenBank/DDBJ whole genome shotgun (WGS) entry which is preliminary data.</text>
</comment>
<dbReference type="Proteomes" id="UP001422759">
    <property type="component" value="Unassembled WGS sequence"/>
</dbReference>
<organism evidence="2 3">
    <name type="scientific">Kitasatospora kazusensis</name>
    <dbReference type="NCBI Taxonomy" id="407974"/>
    <lineage>
        <taxon>Bacteria</taxon>
        <taxon>Bacillati</taxon>
        <taxon>Actinomycetota</taxon>
        <taxon>Actinomycetes</taxon>
        <taxon>Kitasatosporales</taxon>
        <taxon>Streptomycetaceae</taxon>
        <taxon>Kitasatospora</taxon>
    </lineage>
</organism>
<feature type="signal peptide" evidence="1">
    <location>
        <begin position="1"/>
        <end position="22"/>
    </location>
</feature>
<evidence type="ECO:0000313" key="2">
    <source>
        <dbReference type="EMBL" id="GAA2158588.1"/>
    </source>
</evidence>
<dbReference type="RefSeq" id="WP_344469556.1">
    <property type="nucleotide sequence ID" value="NZ_BAAANT010000069.1"/>
</dbReference>
<keyword evidence="3" id="KW-1185">Reference proteome</keyword>
<dbReference type="EMBL" id="BAAANT010000069">
    <property type="protein sequence ID" value="GAA2158588.1"/>
    <property type="molecule type" value="Genomic_DNA"/>
</dbReference>
<sequence>MRRTALTTTALALGLTAMLAMAAPAGAAGPEIPVKGQATFCLSPAAAKTFATDKVIMTATAPAVLDTSGPTPCVTMPISKGAISLDLVSGGAPLDGGFSFTRESDQNRLEFSNLYSNLTRRTITADETLNGSAPTNIDLATYAVDTDQVKVGLTGVDAVGVSGNLTQMGADAFTSAFDDQPVDNGQPLFTITGHVDLLKSAAALPAVLTG</sequence>
<gene>
    <name evidence="2" type="ORF">GCM10009760_61700</name>
</gene>
<evidence type="ECO:0008006" key="4">
    <source>
        <dbReference type="Google" id="ProtNLM"/>
    </source>
</evidence>
<evidence type="ECO:0000256" key="1">
    <source>
        <dbReference type="SAM" id="SignalP"/>
    </source>
</evidence>
<keyword evidence="1" id="KW-0732">Signal</keyword>
<name>A0ABN3AC02_9ACTN</name>
<proteinExistence type="predicted"/>